<proteinExistence type="predicted"/>
<gene>
    <name evidence="1" type="ORF">ETAA8_08750</name>
</gene>
<evidence type="ECO:0000313" key="1">
    <source>
        <dbReference type="EMBL" id="QDU25803.1"/>
    </source>
</evidence>
<dbReference type="EMBL" id="CP036274">
    <property type="protein sequence ID" value="QDU25803.1"/>
    <property type="molecule type" value="Genomic_DNA"/>
</dbReference>
<protein>
    <submittedName>
        <fullName evidence="1">Uncharacterized protein</fullName>
    </submittedName>
</protein>
<accession>A0A517Y6E3</accession>
<organism evidence="1 2">
    <name type="scientific">Anatilimnocola aggregata</name>
    <dbReference type="NCBI Taxonomy" id="2528021"/>
    <lineage>
        <taxon>Bacteria</taxon>
        <taxon>Pseudomonadati</taxon>
        <taxon>Planctomycetota</taxon>
        <taxon>Planctomycetia</taxon>
        <taxon>Pirellulales</taxon>
        <taxon>Pirellulaceae</taxon>
        <taxon>Anatilimnocola</taxon>
    </lineage>
</organism>
<dbReference type="AlphaFoldDB" id="A0A517Y6E3"/>
<dbReference type="KEGG" id="aagg:ETAA8_08750"/>
<reference evidence="1 2" key="1">
    <citation type="submission" date="2019-02" db="EMBL/GenBank/DDBJ databases">
        <title>Deep-cultivation of Planctomycetes and their phenomic and genomic characterization uncovers novel biology.</title>
        <authorList>
            <person name="Wiegand S."/>
            <person name="Jogler M."/>
            <person name="Boedeker C."/>
            <person name="Pinto D."/>
            <person name="Vollmers J."/>
            <person name="Rivas-Marin E."/>
            <person name="Kohn T."/>
            <person name="Peeters S.H."/>
            <person name="Heuer A."/>
            <person name="Rast P."/>
            <person name="Oberbeckmann S."/>
            <person name="Bunk B."/>
            <person name="Jeske O."/>
            <person name="Meyerdierks A."/>
            <person name="Storesund J.E."/>
            <person name="Kallscheuer N."/>
            <person name="Luecker S."/>
            <person name="Lage O.M."/>
            <person name="Pohl T."/>
            <person name="Merkel B.J."/>
            <person name="Hornburger P."/>
            <person name="Mueller R.-W."/>
            <person name="Bruemmer F."/>
            <person name="Labrenz M."/>
            <person name="Spormann A.M."/>
            <person name="Op den Camp H."/>
            <person name="Overmann J."/>
            <person name="Amann R."/>
            <person name="Jetten M.S.M."/>
            <person name="Mascher T."/>
            <person name="Medema M.H."/>
            <person name="Devos D.P."/>
            <person name="Kaster A.-K."/>
            <person name="Ovreas L."/>
            <person name="Rohde M."/>
            <person name="Galperin M.Y."/>
            <person name="Jogler C."/>
        </authorList>
    </citation>
    <scope>NUCLEOTIDE SEQUENCE [LARGE SCALE GENOMIC DNA]</scope>
    <source>
        <strain evidence="1 2">ETA_A8</strain>
    </source>
</reference>
<sequence>MTDENGQCENCGAELVPVGEPEKRPDGSIYERLLCAIAKAEPASADVECAKFVGHIIPAQR</sequence>
<name>A0A517Y6E3_9BACT</name>
<dbReference type="Proteomes" id="UP000315017">
    <property type="component" value="Chromosome"/>
</dbReference>
<keyword evidence="2" id="KW-1185">Reference proteome</keyword>
<evidence type="ECO:0000313" key="2">
    <source>
        <dbReference type="Proteomes" id="UP000315017"/>
    </source>
</evidence>